<evidence type="ECO:0000313" key="3">
    <source>
        <dbReference type="Proteomes" id="UP000315750"/>
    </source>
</evidence>
<feature type="domain" description="DUF1559" evidence="1">
    <location>
        <begin position="40"/>
        <end position="311"/>
    </location>
</feature>
<name>A0A518AID2_9BACT</name>
<organism evidence="2 3">
    <name type="scientific">Aeoliella mucimassa</name>
    <dbReference type="NCBI Taxonomy" id="2527972"/>
    <lineage>
        <taxon>Bacteria</taxon>
        <taxon>Pseudomonadati</taxon>
        <taxon>Planctomycetota</taxon>
        <taxon>Planctomycetia</taxon>
        <taxon>Pirellulales</taxon>
        <taxon>Lacipirellulaceae</taxon>
        <taxon>Aeoliella</taxon>
    </lineage>
</organism>
<dbReference type="PANTHER" id="PTHR30093">
    <property type="entry name" value="GENERAL SECRETION PATHWAY PROTEIN G"/>
    <property type="match status" value="1"/>
</dbReference>
<dbReference type="InterPro" id="IPR012902">
    <property type="entry name" value="N_methyl_site"/>
</dbReference>
<dbReference type="AlphaFoldDB" id="A0A518AID2"/>
<evidence type="ECO:0000259" key="1">
    <source>
        <dbReference type="Pfam" id="PF07596"/>
    </source>
</evidence>
<dbReference type="InterPro" id="IPR011453">
    <property type="entry name" value="DUF1559"/>
</dbReference>
<evidence type="ECO:0000313" key="2">
    <source>
        <dbReference type="EMBL" id="QDU54493.1"/>
    </source>
</evidence>
<dbReference type="SUPFAM" id="SSF54523">
    <property type="entry name" value="Pili subunits"/>
    <property type="match status" value="1"/>
</dbReference>
<sequence length="328" mass="36848">MQLPAYSSNRRTFRGFTLVELLVVIAIIGILVALLLPAVQSAREAARRTSCQSNMKQICLGILNYENSRRELPPPHWSQAYTNGGQTRTAQHSVLSYILAEVEQGAIADEWDFTWDWEDQNNSKNFQLSQTLIPTFRCPTVPHTTRDESQEGESTFEPTTGATDYTVCEQIALASGTGAYELVQQRLIKSRSNAIGNWQSVLSVRSKSGIRRPKMKDTTDGLSNTFMFFETGGRPIYYVNGNPRMDGTGHDETQGGHSWAKYDNWHDVHNRCGNSLMNCNNNEEIYSFHVSGCFFGYGDGSVHFHEESMDPDVFVSLFTRDCGDIIAE</sequence>
<dbReference type="PANTHER" id="PTHR30093:SF2">
    <property type="entry name" value="TYPE II SECRETION SYSTEM PROTEIN H"/>
    <property type="match status" value="1"/>
</dbReference>
<reference evidence="2 3" key="1">
    <citation type="submission" date="2019-02" db="EMBL/GenBank/DDBJ databases">
        <title>Deep-cultivation of Planctomycetes and their phenomic and genomic characterization uncovers novel biology.</title>
        <authorList>
            <person name="Wiegand S."/>
            <person name="Jogler M."/>
            <person name="Boedeker C."/>
            <person name="Pinto D."/>
            <person name="Vollmers J."/>
            <person name="Rivas-Marin E."/>
            <person name="Kohn T."/>
            <person name="Peeters S.H."/>
            <person name="Heuer A."/>
            <person name="Rast P."/>
            <person name="Oberbeckmann S."/>
            <person name="Bunk B."/>
            <person name="Jeske O."/>
            <person name="Meyerdierks A."/>
            <person name="Storesund J.E."/>
            <person name="Kallscheuer N."/>
            <person name="Luecker S."/>
            <person name="Lage O.M."/>
            <person name="Pohl T."/>
            <person name="Merkel B.J."/>
            <person name="Hornburger P."/>
            <person name="Mueller R.-W."/>
            <person name="Bruemmer F."/>
            <person name="Labrenz M."/>
            <person name="Spormann A.M."/>
            <person name="Op den Camp H."/>
            <person name="Overmann J."/>
            <person name="Amann R."/>
            <person name="Jetten M.S.M."/>
            <person name="Mascher T."/>
            <person name="Medema M.H."/>
            <person name="Devos D.P."/>
            <person name="Kaster A.-K."/>
            <person name="Ovreas L."/>
            <person name="Rohde M."/>
            <person name="Galperin M.Y."/>
            <person name="Jogler C."/>
        </authorList>
    </citation>
    <scope>NUCLEOTIDE SEQUENCE [LARGE SCALE GENOMIC DNA]</scope>
    <source>
        <strain evidence="2 3">Pan181</strain>
    </source>
</reference>
<dbReference type="Gene3D" id="3.30.700.10">
    <property type="entry name" value="Glycoprotein, Type 4 Pilin"/>
    <property type="match status" value="1"/>
</dbReference>
<gene>
    <name evidence="2" type="primary">xcpT_5</name>
    <name evidence="2" type="ORF">Pan181_06750</name>
</gene>
<dbReference type="NCBIfam" id="TIGR02532">
    <property type="entry name" value="IV_pilin_GFxxxE"/>
    <property type="match status" value="1"/>
</dbReference>
<dbReference type="Pfam" id="PF07596">
    <property type="entry name" value="SBP_bac_10"/>
    <property type="match status" value="1"/>
</dbReference>
<proteinExistence type="predicted"/>
<dbReference type="EMBL" id="CP036278">
    <property type="protein sequence ID" value="QDU54493.1"/>
    <property type="molecule type" value="Genomic_DNA"/>
</dbReference>
<dbReference type="KEGG" id="amuc:Pan181_06750"/>
<dbReference type="InterPro" id="IPR045584">
    <property type="entry name" value="Pilin-like"/>
</dbReference>
<accession>A0A518AID2</accession>
<dbReference type="RefSeq" id="WP_145245466.1">
    <property type="nucleotide sequence ID" value="NZ_CP036278.1"/>
</dbReference>
<protein>
    <submittedName>
        <fullName evidence="2">Type II secretion system protein G</fullName>
    </submittedName>
</protein>
<dbReference type="PROSITE" id="PS00409">
    <property type="entry name" value="PROKAR_NTER_METHYL"/>
    <property type="match status" value="1"/>
</dbReference>
<dbReference type="OrthoDB" id="261883at2"/>
<keyword evidence="3" id="KW-1185">Reference proteome</keyword>
<dbReference type="Proteomes" id="UP000315750">
    <property type="component" value="Chromosome"/>
</dbReference>
<dbReference type="Pfam" id="PF07963">
    <property type="entry name" value="N_methyl"/>
    <property type="match status" value="1"/>
</dbReference>